<accession>A0AAD4PNK2</accession>
<dbReference type="InterPro" id="IPR050111">
    <property type="entry name" value="C-type_lectin/snaclec_domain"/>
</dbReference>
<dbReference type="SMART" id="SM00034">
    <property type="entry name" value="CLECT"/>
    <property type="match status" value="1"/>
</dbReference>
<dbReference type="Gene3D" id="3.10.100.10">
    <property type="entry name" value="Mannose-Binding Protein A, subunit A"/>
    <property type="match status" value="1"/>
</dbReference>
<dbReference type="InterPro" id="IPR016187">
    <property type="entry name" value="CTDL_fold"/>
</dbReference>
<gene>
    <name evidence="2" type="ORF">KR093_004417</name>
</gene>
<dbReference type="PROSITE" id="PS50041">
    <property type="entry name" value="C_TYPE_LECTIN_2"/>
    <property type="match status" value="1"/>
</dbReference>
<evidence type="ECO:0000259" key="1">
    <source>
        <dbReference type="PROSITE" id="PS50041"/>
    </source>
</evidence>
<dbReference type="EMBL" id="JAJJHW010001127">
    <property type="protein sequence ID" value="KAH8377238.1"/>
    <property type="molecule type" value="Genomic_DNA"/>
</dbReference>
<feature type="domain" description="C-type lectin" evidence="1">
    <location>
        <begin position="46"/>
        <end position="162"/>
    </location>
</feature>
<organism evidence="2 3">
    <name type="scientific">Drosophila rubida</name>
    <dbReference type="NCBI Taxonomy" id="30044"/>
    <lineage>
        <taxon>Eukaryota</taxon>
        <taxon>Metazoa</taxon>
        <taxon>Ecdysozoa</taxon>
        <taxon>Arthropoda</taxon>
        <taxon>Hexapoda</taxon>
        <taxon>Insecta</taxon>
        <taxon>Pterygota</taxon>
        <taxon>Neoptera</taxon>
        <taxon>Endopterygota</taxon>
        <taxon>Diptera</taxon>
        <taxon>Brachycera</taxon>
        <taxon>Muscomorpha</taxon>
        <taxon>Ephydroidea</taxon>
        <taxon>Drosophilidae</taxon>
        <taxon>Drosophila</taxon>
    </lineage>
</organism>
<dbReference type="Pfam" id="PF00059">
    <property type="entry name" value="Lectin_C"/>
    <property type="match status" value="1"/>
</dbReference>
<proteinExistence type="predicted"/>
<dbReference type="InterPro" id="IPR016186">
    <property type="entry name" value="C-type_lectin-like/link_sf"/>
</dbReference>
<dbReference type="PANTHER" id="PTHR22803">
    <property type="entry name" value="MANNOSE, PHOSPHOLIPASE, LECTIN RECEPTOR RELATED"/>
    <property type="match status" value="1"/>
</dbReference>
<comment type="caution">
    <text evidence="2">The sequence shown here is derived from an EMBL/GenBank/DDBJ whole genome shotgun (WGS) entry which is preliminary data.</text>
</comment>
<dbReference type="SUPFAM" id="SSF56436">
    <property type="entry name" value="C-type lectin-like"/>
    <property type="match status" value="1"/>
</dbReference>
<dbReference type="AlphaFoldDB" id="A0AAD4PNK2"/>
<protein>
    <recommendedName>
        <fullName evidence="1">C-type lectin domain-containing protein</fullName>
    </recommendedName>
</protein>
<reference evidence="2" key="1">
    <citation type="journal article" date="2021" name="Mol. Ecol. Resour.">
        <title>Phylogenomic analyses of the genus Drosophila reveals genomic signals of climate adaptation.</title>
        <authorList>
            <person name="Li F."/>
            <person name="Rane R.V."/>
            <person name="Luria V."/>
            <person name="Xiong Z."/>
            <person name="Chen J."/>
            <person name="Li Z."/>
            <person name="Catullo R.A."/>
            <person name="Griffin P.C."/>
            <person name="Schiffer M."/>
            <person name="Pearce S."/>
            <person name="Lee S.F."/>
            <person name="McElroy K."/>
            <person name="Stocker A."/>
            <person name="Shirriffs J."/>
            <person name="Cockerell F."/>
            <person name="Coppin C."/>
            <person name="Sgro C.M."/>
            <person name="Karger A."/>
            <person name="Cain J.W."/>
            <person name="Weber J.A."/>
            <person name="Santpere G."/>
            <person name="Kirschner M.W."/>
            <person name="Hoffmann A.A."/>
            <person name="Oakeshott J.G."/>
            <person name="Zhang G."/>
        </authorList>
    </citation>
    <scope>NUCLEOTIDE SEQUENCE</scope>
    <source>
        <strain evidence="2">BGI-SZ-2011g</strain>
    </source>
</reference>
<dbReference type="InterPro" id="IPR001304">
    <property type="entry name" value="C-type_lectin-like"/>
</dbReference>
<feature type="non-terminal residue" evidence="2">
    <location>
        <position position="162"/>
    </location>
</feature>
<evidence type="ECO:0000313" key="2">
    <source>
        <dbReference type="EMBL" id="KAH8377238.1"/>
    </source>
</evidence>
<sequence>NVDVLELVERMEHRIWLKMDRYEKDLQYLRDHITMLVKPRNRSFQKIGYKYYFIEDTTGVNWFEAHNRCMRLGAHLVSIQNKDEFELITPHLQKSYSYWTDINELSKDGEYVSSTAGQKPKFLSWHPNEPTGWEHCVEINYMYSEFGMNDNSCDQKVFFICE</sequence>
<name>A0AAD4PNK2_9MUSC</name>
<keyword evidence="3" id="KW-1185">Reference proteome</keyword>
<dbReference type="CDD" id="cd00037">
    <property type="entry name" value="CLECT"/>
    <property type="match status" value="1"/>
</dbReference>
<dbReference type="Proteomes" id="UP001200034">
    <property type="component" value="Unassembled WGS sequence"/>
</dbReference>
<evidence type="ECO:0000313" key="3">
    <source>
        <dbReference type="Proteomes" id="UP001200034"/>
    </source>
</evidence>
<feature type="non-terminal residue" evidence="2">
    <location>
        <position position="1"/>
    </location>
</feature>